<gene>
    <name evidence="3" type="ORF">ACFSAS_13655</name>
</gene>
<dbReference type="InterPro" id="IPR055933">
    <property type="entry name" value="DUF7511"/>
</dbReference>
<dbReference type="Proteomes" id="UP001597092">
    <property type="component" value="Unassembled WGS sequence"/>
</dbReference>
<feature type="domain" description="DUF7511" evidence="2">
    <location>
        <begin position="42"/>
        <end position="88"/>
    </location>
</feature>
<comment type="caution">
    <text evidence="3">The sequence shown here is derived from an EMBL/GenBank/DDBJ whole genome shotgun (WGS) entry which is preliminary data.</text>
</comment>
<dbReference type="AlphaFoldDB" id="A0ABD6DZF6"/>
<keyword evidence="4" id="KW-1185">Reference proteome</keyword>
<feature type="region of interest" description="Disordered" evidence="1">
    <location>
        <begin position="1"/>
        <end position="64"/>
    </location>
</feature>
<evidence type="ECO:0000256" key="1">
    <source>
        <dbReference type="SAM" id="MobiDB-lite"/>
    </source>
</evidence>
<evidence type="ECO:0000313" key="3">
    <source>
        <dbReference type="EMBL" id="MFD1686657.1"/>
    </source>
</evidence>
<reference evidence="3 4" key="1">
    <citation type="journal article" date="2019" name="Int. J. Syst. Evol. Microbiol.">
        <title>The Global Catalogue of Microorganisms (GCM) 10K type strain sequencing project: providing services to taxonomists for standard genome sequencing and annotation.</title>
        <authorList>
            <consortium name="The Broad Institute Genomics Platform"/>
            <consortium name="The Broad Institute Genome Sequencing Center for Infectious Disease"/>
            <person name="Wu L."/>
            <person name="Ma J."/>
        </authorList>
    </citation>
    <scope>NUCLEOTIDE SEQUENCE [LARGE SCALE GENOMIC DNA]</scope>
    <source>
        <strain evidence="3 4">CGMCC 1.10387</strain>
    </source>
</reference>
<dbReference type="EMBL" id="JBHUDP010000005">
    <property type="protein sequence ID" value="MFD1686657.1"/>
    <property type="molecule type" value="Genomic_DNA"/>
</dbReference>
<sequence length="88" mass="9581">MSSLPRAPDDGDSRRSRRSSTRSMECPTTATPKADSRRTAPDLRLSIAEGDQGTDRGTVHPPGLTGIERMETWLSVDLSAVVDLAAWR</sequence>
<accession>A0ABD6DZF6</accession>
<protein>
    <recommendedName>
        <fullName evidence="2">DUF7511 domain-containing protein</fullName>
    </recommendedName>
</protein>
<dbReference type="Pfam" id="PF24351">
    <property type="entry name" value="DUF7511"/>
    <property type="match status" value="1"/>
</dbReference>
<organism evidence="3 4">
    <name type="scientific">Halobellus litoreus</name>
    <dbReference type="NCBI Taxonomy" id="755310"/>
    <lineage>
        <taxon>Archaea</taxon>
        <taxon>Methanobacteriati</taxon>
        <taxon>Methanobacteriota</taxon>
        <taxon>Stenosarchaea group</taxon>
        <taxon>Halobacteria</taxon>
        <taxon>Halobacteriales</taxon>
        <taxon>Haloferacaceae</taxon>
        <taxon>Halobellus</taxon>
    </lineage>
</organism>
<proteinExistence type="predicted"/>
<evidence type="ECO:0000259" key="2">
    <source>
        <dbReference type="Pfam" id="PF24351"/>
    </source>
</evidence>
<evidence type="ECO:0000313" key="4">
    <source>
        <dbReference type="Proteomes" id="UP001597092"/>
    </source>
</evidence>
<dbReference type="RefSeq" id="WP_256305772.1">
    <property type="nucleotide sequence ID" value="NZ_JANHAW010000001.1"/>
</dbReference>
<name>A0ABD6DZF6_9EURY</name>